<dbReference type="InterPro" id="IPR028098">
    <property type="entry name" value="Glyco_trans_4-like_N"/>
</dbReference>
<keyword evidence="7" id="KW-1185">Reference proteome</keyword>
<dbReference type="Pfam" id="PF00534">
    <property type="entry name" value="Glycos_transf_1"/>
    <property type="match status" value="1"/>
</dbReference>
<feature type="region of interest" description="Disordered" evidence="3">
    <location>
        <begin position="261"/>
        <end position="343"/>
    </location>
</feature>
<evidence type="ECO:0000313" key="6">
    <source>
        <dbReference type="EMBL" id="MBB4662458.1"/>
    </source>
</evidence>
<evidence type="ECO:0000259" key="5">
    <source>
        <dbReference type="Pfam" id="PF13579"/>
    </source>
</evidence>
<gene>
    <name evidence="6" type="ORF">BDZ31_002044</name>
</gene>
<evidence type="ECO:0000313" key="7">
    <source>
        <dbReference type="Proteomes" id="UP000585272"/>
    </source>
</evidence>
<dbReference type="RefSeq" id="WP_183341662.1">
    <property type="nucleotide sequence ID" value="NZ_JACHNU010000002.1"/>
</dbReference>
<reference evidence="6 7" key="1">
    <citation type="submission" date="2020-08" db="EMBL/GenBank/DDBJ databases">
        <title>Genomic Encyclopedia of Archaeal and Bacterial Type Strains, Phase II (KMG-II): from individual species to whole genera.</title>
        <authorList>
            <person name="Goeker M."/>
        </authorList>
    </citation>
    <scope>NUCLEOTIDE SEQUENCE [LARGE SCALE GENOMIC DNA]</scope>
    <source>
        <strain evidence="6 7">DSM 23288</strain>
    </source>
</reference>
<comment type="caution">
    <text evidence="6">The sequence shown here is derived from an EMBL/GenBank/DDBJ whole genome shotgun (WGS) entry which is preliminary data.</text>
</comment>
<dbReference type="Pfam" id="PF13579">
    <property type="entry name" value="Glyco_trans_4_4"/>
    <property type="match status" value="1"/>
</dbReference>
<dbReference type="InterPro" id="IPR050194">
    <property type="entry name" value="Glycosyltransferase_grp1"/>
</dbReference>
<organism evidence="6 7">
    <name type="scientific">Conexibacter arvalis</name>
    <dbReference type="NCBI Taxonomy" id="912552"/>
    <lineage>
        <taxon>Bacteria</taxon>
        <taxon>Bacillati</taxon>
        <taxon>Actinomycetota</taxon>
        <taxon>Thermoleophilia</taxon>
        <taxon>Solirubrobacterales</taxon>
        <taxon>Conexibacteraceae</taxon>
        <taxon>Conexibacter</taxon>
    </lineage>
</organism>
<dbReference type="GO" id="GO:0016757">
    <property type="term" value="F:glycosyltransferase activity"/>
    <property type="evidence" value="ECO:0007669"/>
    <property type="project" value="UniProtKB-KW"/>
</dbReference>
<dbReference type="SUPFAM" id="SSF53756">
    <property type="entry name" value="UDP-Glycosyltransferase/glycogen phosphorylase"/>
    <property type="match status" value="3"/>
</dbReference>
<dbReference type="Proteomes" id="UP000585272">
    <property type="component" value="Unassembled WGS sequence"/>
</dbReference>
<feature type="compositionally biased region" description="Low complexity" evidence="3">
    <location>
        <begin position="261"/>
        <end position="276"/>
    </location>
</feature>
<evidence type="ECO:0000256" key="3">
    <source>
        <dbReference type="SAM" id="MobiDB-lite"/>
    </source>
</evidence>
<accession>A0A840IEM9</accession>
<evidence type="ECO:0000256" key="1">
    <source>
        <dbReference type="ARBA" id="ARBA00022676"/>
    </source>
</evidence>
<keyword evidence="2 6" id="KW-0808">Transferase</keyword>
<evidence type="ECO:0000259" key="4">
    <source>
        <dbReference type="Pfam" id="PF00534"/>
    </source>
</evidence>
<dbReference type="AlphaFoldDB" id="A0A840IEM9"/>
<name>A0A840IEM9_9ACTN</name>
<protein>
    <submittedName>
        <fullName evidence="6">Glycosyltransferase involved in cell wall biosynthesis</fullName>
    </submittedName>
</protein>
<dbReference type="Gene3D" id="3.40.50.2000">
    <property type="entry name" value="Glycogen Phosphorylase B"/>
    <property type="match status" value="3"/>
</dbReference>
<dbReference type="EMBL" id="JACHNU010000002">
    <property type="protein sequence ID" value="MBB4662458.1"/>
    <property type="molecule type" value="Genomic_DNA"/>
</dbReference>
<dbReference type="PANTHER" id="PTHR45947:SF3">
    <property type="entry name" value="SULFOQUINOVOSYL TRANSFERASE SQD2"/>
    <property type="match status" value="1"/>
</dbReference>
<dbReference type="GO" id="GO:1901137">
    <property type="term" value="P:carbohydrate derivative biosynthetic process"/>
    <property type="evidence" value="ECO:0007669"/>
    <property type="project" value="UniProtKB-ARBA"/>
</dbReference>
<proteinExistence type="predicted"/>
<dbReference type="InterPro" id="IPR001296">
    <property type="entry name" value="Glyco_trans_1"/>
</dbReference>
<feature type="domain" description="Glycosyl transferase family 1" evidence="4">
    <location>
        <begin position="454"/>
        <end position="567"/>
    </location>
</feature>
<dbReference type="PANTHER" id="PTHR45947">
    <property type="entry name" value="SULFOQUINOVOSYL TRANSFERASE SQD2"/>
    <property type="match status" value="1"/>
</dbReference>
<sequence>MRLLLFHGYLLGGTGSNVYNAELAAALVRLGHVVDLVCQDRDPARLPFVDAVGDWDAGELRVRTLREPVRCAVYRPALPGGILPVYVADRYEAVEARPYPQLTDAELAAYVEGNVAAVREVVARAAPDAALANHLVMGPLIVRRALGATPYAVKIHGSALEYTVARHPERFLAPAREGIAGARGVLVGSRHTAERLWATVEEPGLPERTRLGPPGVDVARFAPRPPTEARAGLARLAGALAEAAAAAASAGALPDGVIADPAAAGAPGEPLSDGARPAPPAAKPTPAHAPDDDAPRAGPPPAPAPDDDAPRAGPPPAPAPDTETTPGPAAAPAPPSSFDRDADEAARALERLVEAPAEDPLVAYVGKLIVSKGVDLLLAAWPLVLAEQPRARLAVVGFGAYRPALERLLAALAVGDLDAVGALAAEGRAAEGGPAGRPLAHLRAFLDRLAAGGELRERYLAAAVTLPERVVLTGRLEHDELADLLPACAAQVVPSTFPEAFGMVAAEAAACGALPVCAAHSGLAEVAGALAAAVPAEAHGWLAFPVGDGAVEAIAARVTGWLGAPAALRERTRAALVATARERWSWEGVARGVIAAAEGRLETLPAPVRTSAR</sequence>
<feature type="domain" description="Glycosyltransferase subfamily 4-like N-terminal" evidence="5">
    <location>
        <begin position="14"/>
        <end position="196"/>
    </location>
</feature>
<evidence type="ECO:0000256" key="2">
    <source>
        <dbReference type="ARBA" id="ARBA00022679"/>
    </source>
</evidence>
<keyword evidence="1" id="KW-0328">Glycosyltransferase</keyword>